<comment type="similarity">
    <text evidence="1">Belongs to the ABC transporter superfamily.</text>
</comment>
<dbReference type="PROSITE" id="PS00211">
    <property type="entry name" value="ABC_TRANSPORTER_1"/>
    <property type="match status" value="1"/>
</dbReference>
<dbReference type="GO" id="GO:0016887">
    <property type="term" value="F:ATP hydrolysis activity"/>
    <property type="evidence" value="ECO:0007669"/>
    <property type="project" value="InterPro"/>
</dbReference>
<evidence type="ECO:0000256" key="2">
    <source>
        <dbReference type="ARBA" id="ARBA00022741"/>
    </source>
</evidence>
<evidence type="ECO:0000256" key="1">
    <source>
        <dbReference type="ARBA" id="ARBA00005417"/>
    </source>
</evidence>
<dbReference type="GO" id="GO:0016829">
    <property type="term" value="F:lyase activity"/>
    <property type="evidence" value="ECO:0007669"/>
    <property type="project" value="UniProtKB-KW"/>
</dbReference>
<evidence type="ECO:0000313" key="6">
    <source>
        <dbReference type="Proteomes" id="UP000435138"/>
    </source>
</evidence>
<feature type="domain" description="ABC transporter" evidence="4">
    <location>
        <begin position="13"/>
        <end position="243"/>
    </location>
</feature>
<name>A0A6A8AAL3_9HYPH</name>
<keyword evidence="3" id="KW-0067">ATP-binding</keyword>
<evidence type="ECO:0000313" key="5">
    <source>
        <dbReference type="EMBL" id="MQY46276.1"/>
    </source>
</evidence>
<dbReference type="EMBL" id="WIXI01000040">
    <property type="protein sequence ID" value="MQY46276.1"/>
    <property type="molecule type" value="Genomic_DNA"/>
</dbReference>
<dbReference type="InterPro" id="IPR003439">
    <property type="entry name" value="ABC_transporter-like_ATP-bd"/>
</dbReference>
<proteinExistence type="inferred from homology"/>
<dbReference type="NCBIfam" id="TIGR02324">
    <property type="entry name" value="CP_lyasePhnL"/>
    <property type="match status" value="1"/>
</dbReference>
<dbReference type="PANTHER" id="PTHR42798">
    <property type="entry name" value="LIPOPROTEIN-RELEASING SYSTEM ATP-BINDING PROTEIN LOLD"/>
    <property type="match status" value="1"/>
</dbReference>
<reference evidence="5 6" key="1">
    <citation type="submission" date="2019-11" db="EMBL/GenBank/DDBJ databases">
        <title>Genome analysis of Rhizobacterium cereale a novel genus and species isolated from maize roots in North Spain.</title>
        <authorList>
            <person name="Menendez E."/>
            <person name="Flores-Felix J.D."/>
            <person name="Ramirez-Bahena M.-H."/>
            <person name="Igual J.M."/>
            <person name="Garcia-Fraile P."/>
            <person name="Peix A."/>
            <person name="Velazquez E."/>
        </authorList>
    </citation>
    <scope>NUCLEOTIDE SEQUENCE [LARGE SCALE GENOMIC DNA]</scope>
    <source>
        <strain evidence="5 6">RZME27</strain>
    </source>
</reference>
<dbReference type="GO" id="GO:0005524">
    <property type="term" value="F:ATP binding"/>
    <property type="evidence" value="ECO:0007669"/>
    <property type="project" value="UniProtKB-KW"/>
</dbReference>
<comment type="caution">
    <text evidence="5">The sequence shown here is derived from an EMBL/GenBank/DDBJ whole genome shotgun (WGS) entry which is preliminary data.</text>
</comment>
<protein>
    <submittedName>
        <fullName evidence="5">Phosphonate C-P lyase system protein PhnL</fullName>
    </submittedName>
</protein>
<dbReference type="InterPro" id="IPR027417">
    <property type="entry name" value="P-loop_NTPase"/>
</dbReference>
<dbReference type="AlphaFoldDB" id="A0A6A8AAL3"/>
<dbReference type="Gene3D" id="3.40.50.300">
    <property type="entry name" value="P-loop containing nucleotide triphosphate hydrolases"/>
    <property type="match status" value="1"/>
</dbReference>
<sequence>MSVSSNETGNALLSVRQVAKSFTMHLRDGVILPVVNDVNFELFAGECVVLGGPSGVGKSSILRMVYGNYAIDGGEILIRRNPTSEPRDLGAGDPRLVLDLRRDCIGYVSQFLRAVPRVSALDIVAEPLVSRGVDRTVAAEKAADLLRRLHLPEALFDLPPATFSGGEKQRVNIARGFITDHPILLLDEPTASLDAANREVVISMIREKLDAGTAILGIFHDQPVRDAVATRTIDVSAFSARRAA</sequence>
<dbReference type="InterPro" id="IPR012701">
    <property type="entry name" value="CP_lyase_PhnL"/>
</dbReference>
<gene>
    <name evidence="5" type="primary">phnL</name>
    <name evidence="5" type="ORF">GAO09_09460</name>
</gene>
<dbReference type="SUPFAM" id="SSF52540">
    <property type="entry name" value="P-loop containing nucleoside triphosphate hydrolases"/>
    <property type="match status" value="1"/>
</dbReference>
<accession>A0A6A8AAL3</accession>
<dbReference type="InterPro" id="IPR017871">
    <property type="entry name" value="ABC_transporter-like_CS"/>
</dbReference>
<keyword evidence="6" id="KW-1185">Reference proteome</keyword>
<dbReference type="SMART" id="SM00382">
    <property type="entry name" value="AAA"/>
    <property type="match status" value="1"/>
</dbReference>
<evidence type="ECO:0000259" key="4">
    <source>
        <dbReference type="PROSITE" id="PS50893"/>
    </source>
</evidence>
<dbReference type="Proteomes" id="UP000435138">
    <property type="component" value="Unassembled WGS sequence"/>
</dbReference>
<evidence type="ECO:0000256" key="3">
    <source>
        <dbReference type="ARBA" id="ARBA00022840"/>
    </source>
</evidence>
<dbReference type="Pfam" id="PF00005">
    <property type="entry name" value="ABC_tran"/>
    <property type="match status" value="1"/>
</dbReference>
<keyword evidence="5" id="KW-0456">Lyase</keyword>
<dbReference type="InterPro" id="IPR003593">
    <property type="entry name" value="AAA+_ATPase"/>
</dbReference>
<dbReference type="PANTHER" id="PTHR42798:SF7">
    <property type="entry name" value="ALPHA-D-RIBOSE 1-METHYLPHOSPHONATE 5-TRIPHOSPHATE SYNTHASE SUBUNIT PHNL"/>
    <property type="match status" value="1"/>
</dbReference>
<dbReference type="PROSITE" id="PS50893">
    <property type="entry name" value="ABC_TRANSPORTER_2"/>
    <property type="match status" value="1"/>
</dbReference>
<dbReference type="RefSeq" id="WP_153353771.1">
    <property type="nucleotide sequence ID" value="NZ_JAYKOO010000002.1"/>
</dbReference>
<organism evidence="5 6">
    <name type="scientific">Endobacterium cereale</name>
    <dbReference type="NCBI Taxonomy" id="2663029"/>
    <lineage>
        <taxon>Bacteria</taxon>
        <taxon>Pseudomonadati</taxon>
        <taxon>Pseudomonadota</taxon>
        <taxon>Alphaproteobacteria</taxon>
        <taxon>Hyphomicrobiales</taxon>
        <taxon>Rhizobiaceae</taxon>
        <taxon>Endobacterium</taxon>
    </lineage>
</organism>
<keyword evidence="2" id="KW-0547">Nucleotide-binding</keyword>